<dbReference type="CDD" id="cd00038">
    <property type="entry name" value="CAP_ED"/>
    <property type="match status" value="1"/>
</dbReference>
<dbReference type="Proteomes" id="UP000015347">
    <property type="component" value="Unassembled WGS sequence"/>
</dbReference>
<dbReference type="InterPro" id="IPR014710">
    <property type="entry name" value="RmlC-like_jellyroll"/>
</dbReference>
<accession>S9S152</accession>
<protein>
    <submittedName>
        <fullName evidence="8">Uncharacterized protein</fullName>
    </submittedName>
</protein>
<dbReference type="EMBL" id="APVH01000013">
    <property type="protein sequence ID" value="EPX83950.1"/>
    <property type="molecule type" value="Genomic_DNA"/>
</dbReference>
<dbReference type="InterPro" id="IPR002641">
    <property type="entry name" value="PNPLA_dom"/>
</dbReference>
<keyword evidence="2 5" id="KW-0378">Hydrolase</keyword>
<dbReference type="STRING" id="1123237.Salmuc_01725"/>
<dbReference type="Pfam" id="PF00027">
    <property type="entry name" value="cNMP_binding"/>
    <property type="match status" value="1"/>
</dbReference>
<evidence type="ECO:0000256" key="2">
    <source>
        <dbReference type="ARBA" id="ARBA00022801"/>
    </source>
</evidence>
<dbReference type="InterPro" id="IPR050301">
    <property type="entry name" value="NTE"/>
</dbReference>
<gene>
    <name evidence="8" type="ORF">Salmuc_01725</name>
</gene>
<dbReference type="AlphaFoldDB" id="S9S152"/>
<dbReference type="InterPro" id="IPR016035">
    <property type="entry name" value="Acyl_Trfase/lysoPLipase"/>
</dbReference>
<evidence type="ECO:0000259" key="6">
    <source>
        <dbReference type="PROSITE" id="PS50042"/>
    </source>
</evidence>
<evidence type="ECO:0000313" key="8">
    <source>
        <dbReference type="EMBL" id="EPX83950.1"/>
    </source>
</evidence>
<feature type="domain" description="PNPLA" evidence="7">
    <location>
        <begin position="292"/>
        <end position="454"/>
    </location>
</feature>
<evidence type="ECO:0000256" key="4">
    <source>
        <dbReference type="ARBA" id="ARBA00023098"/>
    </source>
</evidence>
<dbReference type="PANTHER" id="PTHR14226:SF29">
    <property type="entry name" value="NEUROPATHY TARGET ESTERASE SWS"/>
    <property type="match status" value="1"/>
</dbReference>
<dbReference type="Gene3D" id="2.60.120.10">
    <property type="entry name" value="Jelly Rolls"/>
    <property type="match status" value="1"/>
</dbReference>
<dbReference type="PROSITE" id="PS51635">
    <property type="entry name" value="PNPLA"/>
    <property type="match status" value="1"/>
</dbReference>
<organism evidence="8 9">
    <name type="scientific">Salipiger mucosus DSM 16094</name>
    <dbReference type="NCBI Taxonomy" id="1123237"/>
    <lineage>
        <taxon>Bacteria</taxon>
        <taxon>Pseudomonadati</taxon>
        <taxon>Pseudomonadota</taxon>
        <taxon>Alphaproteobacteria</taxon>
        <taxon>Rhodobacterales</taxon>
        <taxon>Roseobacteraceae</taxon>
        <taxon>Salipiger</taxon>
    </lineage>
</organism>
<dbReference type="PROSITE" id="PS50042">
    <property type="entry name" value="CNMP_BINDING_3"/>
    <property type="match status" value="1"/>
</dbReference>
<dbReference type="PANTHER" id="PTHR14226">
    <property type="entry name" value="NEUROPATHY TARGET ESTERASE/SWISS CHEESE D.MELANOGASTER"/>
    <property type="match status" value="1"/>
</dbReference>
<proteinExistence type="inferred from homology"/>
<evidence type="ECO:0000259" key="7">
    <source>
        <dbReference type="PROSITE" id="PS51635"/>
    </source>
</evidence>
<name>S9S152_9RHOB</name>
<dbReference type="RefSeq" id="WP_020042384.1">
    <property type="nucleotide sequence ID" value="NZ_KE557274.1"/>
</dbReference>
<keyword evidence="4 5" id="KW-0443">Lipid metabolism</keyword>
<dbReference type="Pfam" id="PF01734">
    <property type="entry name" value="Patatin"/>
    <property type="match status" value="1"/>
</dbReference>
<feature type="active site" description="Proton acceptor" evidence="5">
    <location>
        <position position="441"/>
    </location>
</feature>
<dbReference type="GO" id="GO:0004622">
    <property type="term" value="F:phosphatidylcholine lysophospholipase activity"/>
    <property type="evidence" value="ECO:0007669"/>
    <property type="project" value="UniProtKB-ARBA"/>
</dbReference>
<dbReference type="InterPro" id="IPR018490">
    <property type="entry name" value="cNMP-bd_dom_sf"/>
</dbReference>
<sequence>MTREAAVPALLEQLAAEDRSRVAARLRIRDLARGEVLTEAGTPAQSLFFTRHGQFRAGETFYGPGRMIDAEAFFSRGIHPDTVIATRTAQVFELDRPSHDALLAEVPGLAPALLEGFAGQVRTAGAPQARRPSVLVVPLCALGQRVAFLSALRNRMASTETRLLEVPQDDATDIPSFLGARAAEGRQVAFLADDPGYRRLQSWMDHADEVIIVTEGRAAELRDEAVLRQLLAAFPSEQRRLVRLHPERQGVVSGTAEWLAKIPAAMHHHVCLKDNDDVDALLRFITGRAVGLVGGGGGGLGAAYSGICRALGEEGISFDYLLGTSVGSSMLAGLAYLGDHRTLSEGTEYIFVRQRSFKKFTLPRHSLLDHKTFDRAMQDTYGAATRIEDCWKPYAAIATNVSARRTEVIRTGPLWQAVRASTAVPCVLPPFVTDDGMMLIDGSIMNDAPVDVMRQIKAGPNVVVHFGRPGVRRMKIDYDELPGRAGVLRSFLPVRRRRRSAPGILSMLYRTMMVHQTYDIRPEPGDLVLNPPSFPGASMVNFDNHKKVTAEAYDWTLKELATRHATGQDSALLRAGRAA</sequence>
<evidence type="ECO:0000256" key="1">
    <source>
        <dbReference type="ARBA" id="ARBA00006636"/>
    </source>
</evidence>
<evidence type="ECO:0000313" key="9">
    <source>
        <dbReference type="Proteomes" id="UP000015347"/>
    </source>
</evidence>
<feature type="short sequence motif" description="GXGXXG" evidence="5">
    <location>
        <begin position="296"/>
        <end position="301"/>
    </location>
</feature>
<comment type="similarity">
    <text evidence="1">Belongs to the NTE family.</text>
</comment>
<keyword evidence="3 5" id="KW-0442">Lipid degradation</keyword>
<evidence type="ECO:0000256" key="5">
    <source>
        <dbReference type="PROSITE-ProRule" id="PRU01161"/>
    </source>
</evidence>
<dbReference type="HOGENOM" id="CLU_000960_1_3_5"/>
<comment type="caution">
    <text evidence="8">The sequence shown here is derived from an EMBL/GenBank/DDBJ whole genome shotgun (WGS) entry which is preliminary data.</text>
</comment>
<dbReference type="SUPFAM" id="SSF51206">
    <property type="entry name" value="cAMP-binding domain-like"/>
    <property type="match status" value="1"/>
</dbReference>
<keyword evidence="9" id="KW-1185">Reference proteome</keyword>
<dbReference type="eggNOG" id="COG1752">
    <property type="taxonomic scope" value="Bacteria"/>
</dbReference>
<feature type="active site" description="Nucleophile" evidence="5">
    <location>
        <position position="325"/>
    </location>
</feature>
<dbReference type="GO" id="GO:0016042">
    <property type="term" value="P:lipid catabolic process"/>
    <property type="evidence" value="ECO:0007669"/>
    <property type="project" value="UniProtKB-UniRule"/>
</dbReference>
<evidence type="ECO:0000256" key="3">
    <source>
        <dbReference type="ARBA" id="ARBA00022963"/>
    </source>
</evidence>
<dbReference type="SUPFAM" id="SSF52151">
    <property type="entry name" value="FabD/lysophospholipase-like"/>
    <property type="match status" value="1"/>
</dbReference>
<feature type="domain" description="Cyclic nucleotide-binding" evidence="6">
    <location>
        <begin position="10"/>
        <end position="120"/>
    </location>
</feature>
<comment type="caution">
    <text evidence="5">Lacks conserved residue(s) required for the propagation of feature annotation.</text>
</comment>
<reference evidence="9" key="1">
    <citation type="journal article" date="2014" name="Stand. Genomic Sci.">
        <title>Genome sequence of the exopolysaccharide-producing Salipiger mucosus type strain (DSM 16094(T)), a moderately halophilic member of the Roseobacter clade.</title>
        <authorList>
            <person name="Riedel T."/>
            <person name="Spring S."/>
            <person name="Fiebig A."/>
            <person name="Petersen J."/>
            <person name="Kyrpides N.C."/>
            <person name="Goker M."/>
            <person name="Klenk H.P."/>
        </authorList>
    </citation>
    <scope>NUCLEOTIDE SEQUENCE [LARGE SCALE GENOMIC DNA]</scope>
    <source>
        <strain evidence="9">DSM 16094</strain>
    </source>
</reference>
<feature type="short sequence motif" description="GXSXG" evidence="5">
    <location>
        <begin position="323"/>
        <end position="327"/>
    </location>
</feature>
<dbReference type="InterPro" id="IPR000595">
    <property type="entry name" value="cNMP-bd_dom"/>
</dbReference>
<dbReference type="Gene3D" id="3.40.1090.10">
    <property type="entry name" value="Cytosolic phospholipase A2 catalytic domain"/>
    <property type="match status" value="1"/>
</dbReference>